<dbReference type="GO" id="GO:0008270">
    <property type="term" value="F:zinc ion binding"/>
    <property type="evidence" value="ECO:0007669"/>
    <property type="project" value="InterPro"/>
</dbReference>
<dbReference type="GO" id="GO:0003723">
    <property type="term" value="F:RNA binding"/>
    <property type="evidence" value="ECO:0007669"/>
    <property type="project" value="InterPro"/>
</dbReference>
<dbReference type="Pfam" id="PF14432">
    <property type="entry name" value="DYW_deaminase"/>
    <property type="match status" value="1"/>
</dbReference>
<dbReference type="Pfam" id="PF01535">
    <property type="entry name" value="PPR"/>
    <property type="match status" value="2"/>
</dbReference>
<comment type="similarity">
    <text evidence="1">Belongs to the PPR family. PCMP-H subfamily.</text>
</comment>
<keyword evidence="8" id="KW-1185">Reference proteome</keyword>
<dbReference type="Gene3D" id="1.25.40.10">
    <property type="entry name" value="Tetratricopeptide repeat domain"/>
    <property type="match status" value="3"/>
</dbReference>
<dbReference type="Pfam" id="PF13041">
    <property type="entry name" value="PPR_2"/>
    <property type="match status" value="1"/>
</dbReference>
<feature type="repeat" description="PPR" evidence="4">
    <location>
        <begin position="157"/>
        <end position="191"/>
    </location>
</feature>
<dbReference type="FunFam" id="1.25.40.10:FF:001087">
    <property type="entry name" value="Pentatricopeptide repeat-containing protein, mitochondrial"/>
    <property type="match status" value="1"/>
</dbReference>
<sequence>MHINFLSLNSGHCPSMVWYEMVTVTHQTTSLCARASALRPGKQLHAAATVAGLLSSPSYFLLNALLHLYAACSLPLHAQKLFDQIPHTHKDSVDYTALIRCSYPLDSLRFFLEMRQRALPVDGVTLICALGACARLEEDNPVAQMHVGVVKFGFLRHTKVCNAVMDGYVKCGLLGEARRVFEEIEEPSVVSWTVVLDGVVKWEGVESGRVVFDGMPERNEVAWTVMIKGYVANGFTKEAFMLLREMVFGNQHGLGLAEGASFSQRGEPRFKSPLREVTTYSARQWLEEDKKRVFDNQDAFCHGERASLLRCSESRIEILRENMSTFSIRQYVERDCFRRKILVENQNEKGMVYCCGFGLNWVTLCSVLSACSQSGDVSVGRWIHCYAVKAMGWDVGVMVGTSLVDMYAKCGRVSAALMVFRHMPRRNVVAWNAILGGLAMHGMGKVVVEMFDSMVQEVKPDAVTFMALLSACSHSGLVQQGWQCFHDMESVYRVRREIEHYACMVDLLGRAGLLEEANVFVRKMPIPPNEVVLGSLLGACYAHGKLNLGEKIMRELVQMDPLNTEYHILLSNMFALSGKADKANSLRKILKNRGIKKVPGMSSIYVDGQLHRFIAGDKSHPRTADIYMKLDDMICKLRLAGYVPNTNCQVLFGCSNGDDCMEALEEVEQVLFTHSEKLALCFGLMTTPLGSPLCIFKNLRICQDCHSAIKIASHVYKREIVVRDRGCSSNGRALALHARGTGAFSGTSPLRLRLEDHRTVEINTERAVEIQKKQTERQKTTSSRSVLRSQKFIPKHFGAHRGAGGHPIESRKEPRQALGINVATSDQQQKISTKRKLSNKNRHPYRNSYNINQSRLLGGSPGTPGPRTINFVYWEVLQELLGHGQSITSTGRFSRNSWATDRQFCLLGGSPGTPGSRTINHVYWEVLQELLGHGRSILSTGRFSRNSWATDGQFCLLGSSPGTPGSRTINHVYWEVLQELLGHGRTILFTGKFSRNSWEVLQELLGHGQSITSTRRFSRNSWATDGQFCLLGSSPGTPGSRTINQVYWEVLQELLGHEKSITSTGRFSRNSWATDGQFCLLGSSPGTPGSRITNHVYWEVLQELLGHGQSITIKKHGSPSPDAHLLTEARITDQKMMYGSISPAVGYTVIPNGYIHQTAFSGTSPLRLRLEDHRTVEINTERAVEIQKKQTERQKTTSSRSVLRSQKFIPKHT</sequence>
<feature type="compositionally biased region" description="Polar residues" evidence="5">
    <location>
        <begin position="822"/>
        <end position="831"/>
    </location>
</feature>
<dbReference type="Pfam" id="PF20431">
    <property type="entry name" value="E_motif"/>
    <property type="match status" value="1"/>
</dbReference>
<dbReference type="NCBIfam" id="TIGR00756">
    <property type="entry name" value="PPR"/>
    <property type="match status" value="3"/>
</dbReference>
<dbReference type="Proteomes" id="UP001374535">
    <property type="component" value="Chromosome 4"/>
</dbReference>
<keyword evidence="2" id="KW-0677">Repeat</keyword>
<dbReference type="EMBL" id="CP144697">
    <property type="protein sequence ID" value="WVZ14338.1"/>
    <property type="molecule type" value="Genomic_DNA"/>
</dbReference>
<evidence type="ECO:0000256" key="1">
    <source>
        <dbReference type="ARBA" id="ARBA00006643"/>
    </source>
</evidence>
<organism evidence="7 8">
    <name type="scientific">Vigna mungo</name>
    <name type="common">Black gram</name>
    <name type="synonym">Phaseolus mungo</name>
    <dbReference type="NCBI Taxonomy" id="3915"/>
    <lineage>
        <taxon>Eukaryota</taxon>
        <taxon>Viridiplantae</taxon>
        <taxon>Streptophyta</taxon>
        <taxon>Embryophyta</taxon>
        <taxon>Tracheophyta</taxon>
        <taxon>Spermatophyta</taxon>
        <taxon>Magnoliopsida</taxon>
        <taxon>eudicotyledons</taxon>
        <taxon>Gunneridae</taxon>
        <taxon>Pentapetalae</taxon>
        <taxon>rosids</taxon>
        <taxon>fabids</taxon>
        <taxon>Fabales</taxon>
        <taxon>Fabaceae</taxon>
        <taxon>Papilionoideae</taxon>
        <taxon>50 kb inversion clade</taxon>
        <taxon>NPAAA clade</taxon>
        <taxon>indigoferoid/millettioid clade</taxon>
        <taxon>Phaseoleae</taxon>
        <taxon>Vigna</taxon>
    </lineage>
</organism>
<feature type="repeat" description="PPR" evidence="4">
    <location>
        <begin position="396"/>
        <end position="430"/>
    </location>
</feature>
<feature type="region of interest" description="Disordered" evidence="5">
    <location>
        <begin position="1187"/>
        <end position="1213"/>
    </location>
</feature>
<dbReference type="AlphaFoldDB" id="A0AAQ3NRZ9"/>
<feature type="repeat" description="PPR" evidence="4">
    <location>
        <begin position="219"/>
        <end position="253"/>
    </location>
</feature>
<dbReference type="PANTHER" id="PTHR47926:SF436">
    <property type="entry name" value="PENTATRICOPEPTIDE REPEAT-CONTAINING PROTEIN ELI1, CHLOROPLASTIC-LIKE ISOFORM X2"/>
    <property type="match status" value="1"/>
</dbReference>
<evidence type="ECO:0000313" key="7">
    <source>
        <dbReference type="EMBL" id="WVZ14338.1"/>
    </source>
</evidence>
<dbReference type="InterPro" id="IPR046960">
    <property type="entry name" value="PPR_At4g14850-like_plant"/>
</dbReference>
<evidence type="ECO:0000256" key="4">
    <source>
        <dbReference type="PROSITE-ProRule" id="PRU00708"/>
    </source>
</evidence>
<evidence type="ECO:0000256" key="2">
    <source>
        <dbReference type="ARBA" id="ARBA00022737"/>
    </source>
</evidence>
<dbReference type="GO" id="GO:0005737">
    <property type="term" value="C:cytoplasm"/>
    <property type="evidence" value="ECO:0007669"/>
    <property type="project" value="UniProtKB-ARBA"/>
</dbReference>
<accession>A0AAQ3NRZ9</accession>
<protein>
    <recommendedName>
        <fullName evidence="6">DYW domain-containing protein</fullName>
    </recommendedName>
</protein>
<dbReference type="InterPro" id="IPR011990">
    <property type="entry name" value="TPR-like_helical_dom_sf"/>
</dbReference>
<proteinExistence type="inferred from homology"/>
<evidence type="ECO:0000313" key="8">
    <source>
        <dbReference type="Proteomes" id="UP001374535"/>
    </source>
</evidence>
<dbReference type="InterPro" id="IPR032867">
    <property type="entry name" value="DYW_dom"/>
</dbReference>
<dbReference type="PANTHER" id="PTHR47926">
    <property type="entry name" value="PENTATRICOPEPTIDE REPEAT-CONTAINING PROTEIN"/>
    <property type="match status" value="1"/>
</dbReference>
<dbReference type="Pfam" id="PF20430">
    <property type="entry name" value="Eplus_motif"/>
    <property type="match status" value="1"/>
</dbReference>
<dbReference type="InterPro" id="IPR002885">
    <property type="entry name" value="PPR_rpt"/>
</dbReference>
<feature type="compositionally biased region" description="Basic and acidic residues" evidence="5">
    <location>
        <begin position="770"/>
        <end position="779"/>
    </location>
</feature>
<comment type="similarity">
    <text evidence="3">Belongs to the PPR family. PCMP-E subfamily.</text>
</comment>
<dbReference type="PROSITE" id="PS51375">
    <property type="entry name" value="PPR"/>
    <property type="match status" value="3"/>
</dbReference>
<evidence type="ECO:0000256" key="3">
    <source>
        <dbReference type="ARBA" id="ARBA00061659"/>
    </source>
</evidence>
<feature type="region of interest" description="Disordered" evidence="5">
    <location>
        <begin position="822"/>
        <end position="862"/>
    </location>
</feature>
<dbReference type="GO" id="GO:0009451">
    <property type="term" value="P:RNA modification"/>
    <property type="evidence" value="ECO:0007669"/>
    <property type="project" value="InterPro"/>
</dbReference>
<reference evidence="7 8" key="1">
    <citation type="journal article" date="2023" name="Life. Sci Alliance">
        <title>Evolutionary insights into 3D genome organization and epigenetic landscape of Vigna mungo.</title>
        <authorList>
            <person name="Junaid A."/>
            <person name="Singh B."/>
            <person name="Bhatia S."/>
        </authorList>
    </citation>
    <scope>NUCLEOTIDE SEQUENCE [LARGE SCALE GENOMIC DNA]</scope>
    <source>
        <strain evidence="7">Urdbean</strain>
    </source>
</reference>
<feature type="region of interest" description="Disordered" evidence="5">
    <location>
        <begin position="770"/>
        <end position="810"/>
    </location>
</feature>
<dbReference type="InterPro" id="IPR046848">
    <property type="entry name" value="E_motif"/>
</dbReference>
<feature type="domain" description="DYW" evidence="6">
    <location>
        <begin position="665"/>
        <end position="725"/>
    </location>
</feature>
<dbReference type="InterPro" id="IPR046849">
    <property type="entry name" value="E2_motif"/>
</dbReference>
<dbReference type="FunFam" id="1.25.40.10:FF:000797">
    <property type="entry name" value="Pentatricopeptide repeat-containing protein chloroplastic"/>
    <property type="match status" value="1"/>
</dbReference>
<feature type="compositionally biased region" description="Basic residues" evidence="5">
    <location>
        <begin position="832"/>
        <end position="845"/>
    </location>
</feature>
<evidence type="ECO:0000256" key="5">
    <source>
        <dbReference type="SAM" id="MobiDB-lite"/>
    </source>
</evidence>
<name>A0AAQ3NRZ9_VIGMU</name>
<evidence type="ECO:0000259" key="6">
    <source>
        <dbReference type="Pfam" id="PF14432"/>
    </source>
</evidence>
<gene>
    <name evidence="7" type="ORF">V8G54_011904</name>
</gene>